<evidence type="ECO:0000259" key="6">
    <source>
        <dbReference type="Pfam" id="PF00135"/>
    </source>
</evidence>
<evidence type="ECO:0000313" key="7">
    <source>
        <dbReference type="EMBL" id="GMR57552.1"/>
    </source>
</evidence>
<dbReference type="EC" id="3.1.1.-" evidence="4"/>
<proteinExistence type="inferred from homology"/>
<feature type="non-terminal residue" evidence="7">
    <location>
        <position position="1"/>
    </location>
</feature>
<comment type="caution">
    <text evidence="7">The sequence shown here is derived from an EMBL/GenBank/DDBJ whole genome shotgun (WGS) entry which is preliminary data.</text>
</comment>
<evidence type="ECO:0000256" key="2">
    <source>
        <dbReference type="ARBA" id="ARBA00022487"/>
    </source>
</evidence>
<sequence>LTMNIFTSKECRESNSSCPVAVFVHGGSALYSGPLNFPDESLVTNFGKQGIVLVTFAYRLGVFGVMALGDENVLPANLAMHDIVEALRFTQREIHNFGGDKNQVTLMGHSTGATIVVTMVFSPAVNKPSEIPLFTRAIGMSSSTVYESESKQVSRSHVVAKHLGCEGTAQEILDCMMRLSTDEIIKGATQVGGPNEFSPSHLAGITTSGELMPIHNTDELRKNQKAHMDGLEQPTKLLLGTMWNEFRFDDARIDTALQKVNGDITQVMDILGVLNPEECAKRYYDDMKLGKFNPSYDTLSQAMFVTTSLFAQSQARTGAEVYLYQWDYTKHSQHADDLYYFMGMKKDPLDQDEKWLSRVYPLYFTNFIRGLPLAPDWTPLDPELMNYYSINKSFSNDDEPRMRMAYHHDLTDYYKAVAKFDEKVTITKKMLFNAPVAYKNLAVHSGDQEPFNLRDLLFYGTLVGVMVFIFWKVYECYRTFR</sequence>
<evidence type="ECO:0000256" key="5">
    <source>
        <dbReference type="SAM" id="Phobius"/>
    </source>
</evidence>
<dbReference type="SUPFAM" id="SSF53474">
    <property type="entry name" value="alpha/beta-Hydrolases"/>
    <property type="match status" value="1"/>
</dbReference>
<dbReference type="PROSITE" id="PS00122">
    <property type="entry name" value="CARBOXYLESTERASE_B_1"/>
    <property type="match status" value="1"/>
</dbReference>
<keyword evidence="5" id="KW-0812">Transmembrane</keyword>
<accession>A0AAN5I9D9</accession>
<evidence type="ECO:0000313" key="8">
    <source>
        <dbReference type="Proteomes" id="UP001328107"/>
    </source>
</evidence>
<evidence type="ECO:0000256" key="4">
    <source>
        <dbReference type="RuleBase" id="RU361235"/>
    </source>
</evidence>
<dbReference type="Gene3D" id="3.40.50.1820">
    <property type="entry name" value="alpha/beta hydrolase"/>
    <property type="match status" value="1"/>
</dbReference>
<dbReference type="InterPro" id="IPR019826">
    <property type="entry name" value="Carboxylesterase_B_AS"/>
</dbReference>
<dbReference type="EMBL" id="BTRK01000006">
    <property type="protein sequence ID" value="GMR57552.1"/>
    <property type="molecule type" value="Genomic_DNA"/>
</dbReference>
<keyword evidence="2" id="KW-0719">Serine esterase</keyword>
<keyword evidence="5" id="KW-1133">Transmembrane helix</keyword>
<feature type="transmembrane region" description="Helical" evidence="5">
    <location>
        <begin position="456"/>
        <end position="474"/>
    </location>
</feature>
<feature type="non-terminal residue" evidence="7">
    <location>
        <position position="481"/>
    </location>
</feature>
<dbReference type="AlphaFoldDB" id="A0AAN5I9D9"/>
<keyword evidence="5" id="KW-0472">Membrane</keyword>
<dbReference type="InterPro" id="IPR002018">
    <property type="entry name" value="CarbesteraseB"/>
</dbReference>
<evidence type="ECO:0000256" key="1">
    <source>
        <dbReference type="ARBA" id="ARBA00005964"/>
    </source>
</evidence>
<comment type="similarity">
    <text evidence="1 4">Belongs to the type-B carboxylesterase/lipase family.</text>
</comment>
<feature type="domain" description="Carboxylesterase type B" evidence="6">
    <location>
        <begin position="1"/>
        <end position="395"/>
    </location>
</feature>
<reference evidence="8" key="1">
    <citation type="submission" date="2022-10" db="EMBL/GenBank/DDBJ databases">
        <title>Genome assembly of Pristionchus species.</title>
        <authorList>
            <person name="Yoshida K."/>
            <person name="Sommer R.J."/>
        </authorList>
    </citation>
    <scope>NUCLEOTIDE SEQUENCE [LARGE SCALE GENOMIC DNA]</scope>
    <source>
        <strain evidence="8">RS5460</strain>
    </source>
</reference>
<organism evidence="7 8">
    <name type="scientific">Pristionchus mayeri</name>
    <dbReference type="NCBI Taxonomy" id="1317129"/>
    <lineage>
        <taxon>Eukaryota</taxon>
        <taxon>Metazoa</taxon>
        <taxon>Ecdysozoa</taxon>
        <taxon>Nematoda</taxon>
        <taxon>Chromadorea</taxon>
        <taxon>Rhabditida</taxon>
        <taxon>Rhabditina</taxon>
        <taxon>Diplogasteromorpha</taxon>
        <taxon>Diplogasteroidea</taxon>
        <taxon>Neodiplogasteridae</taxon>
        <taxon>Pristionchus</taxon>
    </lineage>
</organism>
<dbReference type="InterPro" id="IPR029058">
    <property type="entry name" value="AB_hydrolase_fold"/>
</dbReference>
<name>A0AAN5I9D9_9BILA</name>
<protein>
    <recommendedName>
        <fullName evidence="4">Carboxylic ester hydrolase</fullName>
        <ecNumber evidence="4">3.1.1.-</ecNumber>
    </recommendedName>
</protein>
<dbReference type="PANTHER" id="PTHR45580">
    <property type="entry name" value="PROTEIN CBG05369"/>
    <property type="match status" value="1"/>
</dbReference>
<dbReference type="Pfam" id="PF00135">
    <property type="entry name" value="COesterase"/>
    <property type="match status" value="1"/>
</dbReference>
<keyword evidence="8" id="KW-1185">Reference proteome</keyword>
<dbReference type="PANTHER" id="PTHR45580:SF6">
    <property type="entry name" value="CARBOXYLESTERASE TYPE B DOMAIN-CONTAINING PROTEIN"/>
    <property type="match status" value="1"/>
</dbReference>
<keyword evidence="3 4" id="KW-0378">Hydrolase</keyword>
<gene>
    <name evidence="7" type="ORF">PMAYCL1PPCAC_27747</name>
</gene>
<dbReference type="GO" id="GO:0052689">
    <property type="term" value="F:carboxylic ester hydrolase activity"/>
    <property type="evidence" value="ECO:0007669"/>
    <property type="project" value="UniProtKB-KW"/>
</dbReference>
<dbReference type="Proteomes" id="UP001328107">
    <property type="component" value="Unassembled WGS sequence"/>
</dbReference>
<evidence type="ECO:0000256" key="3">
    <source>
        <dbReference type="ARBA" id="ARBA00022801"/>
    </source>
</evidence>